<evidence type="ECO:0000313" key="1">
    <source>
        <dbReference type="EMBL" id="EFW21071.1"/>
    </source>
</evidence>
<reference evidence="2" key="2">
    <citation type="submission" date="2010-03" db="EMBL/GenBank/DDBJ databases">
        <title>The genome sequence of Coccidioides posadasii strain Silveira.</title>
        <authorList>
            <consortium name="The Broad Institute Genome Sequencing Center for Infectious Disease"/>
            <person name="Neafsey D."/>
            <person name="Orbach M."/>
            <person name="Henn M.R."/>
            <person name="Cole G.T."/>
            <person name="Galgiani J."/>
            <person name="Gardner M.J."/>
            <person name="Kirkland T.N."/>
            <person name="Taylor J.W."/>
            <person name="Young S.K."/>
            <person name="Zeng Q."/>
            <person name="Koehrsen M."/>
            <person name="Alvarado L."/>
            <person name="Berlin A."/>
            <person name="Borenstein D."/>
            <person name="Chapman S.B."/>
            <person name="Chen Z."/>
            <person name="Engels R."/>
            <person name="Freedman E."/>
            <person name="Gellesch M."/>
            <person name="Goldberg J."/>
            <person name="Griggs A."/>
            <person name="Gujja S."/>
            <person name="Heilman E."/>
            <person name="Heiman D."/>
            <person name="Howarth C."/>
            <person name="Jen D."/>
            <person name="Larson L."/>
            <person name="Mehta T."/>
            <person name="Neiman D."/>
            <person name="Park D."/>
            <person name="Pearson M."/>
            <person name="Richards J."/>
            <person name="Roberts A."/>
            <person name="Saif S."/>
            <person name="Shea T."/>
            <person name="Shenoy N."/>
            <person name="Sisk P."/>
            <person name="Stolte C."/>
            <person name="Sykes S."/>
            <person name="Walk T."/>
            <person name="White J."/>
            <person name="Yandava C."/>
            <person name="Haas B."/>
            <person name="Nusbaum C."/>
            <person name="Birren B."/>
        </authorList>
    </citation>
    <scope>NUCLEOTIDE SEQUENCE [LARGE SCALE GENOMIC DNA]</scope>
    <source>
        <strain evidence="2">RMSCC 757 / Silveira</strain>
    </source>
</reference>
<sequence>MLCSILHPLDRVACWQEHQVSRAADFCGLSCRFPPRLFVAVKKVGKIFLLEADDGIKLWAEPKYYQVCWSDIEKPLKASLGVMVSTLFMVVNTQRAILSVSIHDLYPKVYLRKTLW</sequence>
<proteinExistence type="predicted"/>
<dbReference type="VEuPathDB" id="FungiDB:CPSG_02914"/>
<evidence type="ECO:0000313" key="2">
    <source>
        <dbReference type="Proteomes" id="UP000002497"/>
    </source>
</evidence>
<name>E9CYP4_COCPS</name>
<gene>
    <name evidence="1" type="ORF">CPSG_02914</name>
</gene>
<dbReference type="Proteomes" id="UP000002497">
    <property type="component" value="Unassembled WGS sequence"/>
</dbReference>
<dbReference type="EMBL" id="GL636488">
    <property type="protein sequence ID" value="EFW21071.1"/>
    <property type="molecule type" value="Genomic_DNA"/>
</dbReference>
<dbReference type="AlphaFoldDB" id="E9CYP4"/>
<organism evidence="2">
    <name type="scientific">Coccidioides posadasii (strain RMSCC 757 / Silveira)</name>
    <name type="common">Valley fever fungus</name>
    <dbReference type="NCBI Taxonomy" id="443226"/>
    <lineage>
        <taxon>Eukaryota</taxon>
        <taxon>Fungi</taxon>
        <taxon>Dikarya</taxon>
        <taxon>Ascomycota</taxon>
        <taxon>Pezizomycotina</taxon>
        <taxon>Eurotiomycetes</taxon>
        <taxon>Eurotiomycetidae</taxon>
        <taxon>Onygenales</taxon>
        <taxon>Onygenaceae</taxon>
        <taxon>Coccidioides</taxon>
    </lineage>
</organism>
<keyword evidence="2" id="KW-1185">Reference proteome</keyword>
<reference evidence="2" key="1">
    <citation type="journal article" date="2010" name="Genome Res.">
        <title>Population genomic sequencing of Coccidioides fungi reveals recent hybridization and transposon control.</title>
        <authorList>
            <person name="Neafsey D.E."/>
            <person name="Barker B.M."/>
            <person name="Sharpton T.J."/>
            <person name="Stajich J.E."/>
            <person name="Park D.J."/>
            <person name="Whiston E."/>
            <person name="Hung C.-Y."/>
            <person name="McMahan C."/>
            <person name="White J."/>
            <person name="Sykes S."/>
            <person name="Heiman D."/>
            <person name="Young S."/>
            <person name="Zeng Q."/>
            <person name="Abouelleil A."/>
            <person name="Aftuck L."/>
            <person name="Bessette D."/>
            <person name="Brown A."/>
            <person name="FitzGerald M."/>
            <person name="Lui A."/>
            <person name="Macdonald J.P."/>
            <person name="Priest M."/>
            <person name="Orbach M.J."/>
            <person name="Galgiani J.N."/>
            <person name="Kirkland T.N."/>
            <person name="Cole G.T."/>
            <person name="Birren B.W."/>
            <person name="Henn M.R."/>
            <person name="Taylor J.W."/>
            <person name="Rounsley S.D."/>
        </authorList>
    </citation>
    <scope>NUCLEOTIDE SEQUENCE [LARGE SCALE GENOMIC DNA]</scope>
    <source>
        <strain evidence="2">RMSCC 757 / Silveira</strain>
    </source>
</reference>
<dbReference type="HOGENOM" id="CLU_2096677_0_0_1"/>
<protein>
    <submittedName>
        <fullName evidence="1">Uncharacterized protein</fullName>
    </submittedName>
</protein>
<accession>E9CYP4</accession>